<dbReference type="SMART" id="SM00388">
    <property type="entry name" value="HisKA"/>
    <property type="match status" value="1"/>
</dbReference>
<name>A0A4Q0VQU5_9BACI</name>
<evidence type="ECO:0000256" key="3">
    <source>
        <dbReference type="ARBA" id="ARBA00012438"/>
    </source>
</evidence>
<dbReference type="InterPro" id="IPR036097">
    <property type="entry name" value="HisK_dim/P_sf"/>
</dbReference>
<feature type="transmembrane region" description="Helical" evidence="14">
    <location>
        <begin position="7"/>
        <end position="25"/>
    </location>
</feature>
<dbReference type="GO" id="GO:0005524">
    <property type="term" value="F:ATP binding"/>
    <property type="evidence" value="ECO:0007669"/>
    <property type="project" value="UniProtKB-KW"/>
</dbReference>
<keyword evidence="10" id="KW-0067">ATP-binding</keyword>
<organism evidence="16 17">
    <name type="scientific">Anaerobacillus alkaliphilus</name>
    <dbReference type="NCBI Taxonomy" id="1548597"/>
    <lineage>
        <taxon>Bacteria</taxon>
        <taxon>Bacillati</taxon>
        <taxon>Bacillota</taxon>
        <taxon>Bacilli</taxon>
        <taxon>Bacillales</taxon>
        <taxon>Bacillaceae</taxon>
        <taxon>Anaerobacillus</taxon>
    </lineage>
</organism>
<feature type="transmembrane region" description="Helical" evidence="14">
    <location>
        <begin position="103"/>
        <end position="121"/>
    </location>
</feature>
<evidence type="ECO:0000256" key="13">
    <source>
        <dbReference type="ARBA" id="ARBA00023136"/>
    </source>
</evidence>
<comment type="subcellular location">
    <subcellularLocation>
        <location evidence="2">Cell membrane</location>
        <topology evidence="2">Multi-pass membrane protein</topology>
    </subcellularLocation>
</comment>
<keyword evidence="6" id="KW-0808">Transferase</keyword>
<feature type="transmembrane region" description="Helical" evidence="14">
    <location>
        <begin position="72"/>
        <end position="97"/>
    </location>
</feature>
<keyword evidence="4" id="KW-1003">Cell membrane</keyword>
<evidence type="ECO:0000256" key="4">
    <source>
        <dbReference type="ARBA" id="ARBA00022475"/>
    </source>
</evidence>
<dbReference type="PRINTS" id="PR00344">
    <property type="entry name" value="BCTRLSENSOR"/>
</dbReference>
<evidence type="ECO:0000313" key="16">
    <source>
        <dbReference type="EMBL" id="RXI98618.1"/>
    </source>
</evidence>
<evidence type="ECO:0000256" key="1">
    <source>
        <dbReference type="ARBA" id="ARBA00000085"/>
    </source>
</evidence>
<feature type="transmembrane region" description="Helical" evidence="14">
    <location>
        <begin position="133"/>
        <end position="155"/>
    </location>
</feature>
<protein>
    <recommendedName>
        <fullName evidence="3">histidine kinase</fullName>
        <ecNumber evidence="3">2.7.13.3</ecNumber>
    </recommendedName>
</protein>
<dbReference type="InterPro" id="IPR036890">
    <property type="entry name" value="HATPase_C_sf"/>
</dbReference>
<keyword evidence="17" id="KW-1185">Reference proteome</keyword>
<dbReference type="GO" id="GO:0005886">
    <property type="term" value="C:plasma membrane"/>
    <property type="evidence" value="ECO:0007669"/>
    <property type="project" value="UniProtKB-SubCell"/>
</dbReference>
<evidence type="ECO:0000256" key="7">
    <source>
        <dbReference type="ARBA" id="ARBA00022692"/>
    </source>
</evidence>
<evidence type="ECO:0000259" key="15">
    <source>
        <dbReference type="PROSITE" id="PS50109"/>
    </source>
</evidence>
<dbReference type="InterPro" id="IPR003594">
    <property type="entry name" value="HATPase_dom"/>
</dbReference>
<dbReference type="AlphaFoldDB" id="A0A4Q0VQU5"/>
<feature type="transmembrane region" description="Helical" evidence="14">
    <location>
        <begin position="161"/>
        <end position="182"/>
    </location>
</feature>
<feature type="transmembrane region" description="Helical" evidence="14">
    <location>
        <begin position="40"/>
        <end position="60"/>
    </location>
</feature>
<dbReference type="InterPro" id="IPR011620">
    <property type="entry name" value="Sig_transdc_His_kinase_LytS_TM"/>
</dbReference>
<dbReference type="PROSITE" id="PS50109">
    <property type="entry name" value="HIS_KIN"/>
    <property type="match status" value="1"/>
</dbReference>
<dbReference type="SUPFAM" id="SSF55874">
    <property type="entry name" value="ATPase domain of HSP90 chaperone/DNA topoisomerase II/histidine kinase"/>
    <property type="match status" value="1"/>
</dbReference>
<proteinExistence type="predicted"/>
<dbReference type="SMART" id="SM00387">
    <property type="entry name" value="HATPase_c"/>
    <property type="match status" value="1"/>
</dbReference>
<evidence type="ECO:0000256" key="11">
    <source>
        <dbReference type="ARBA" id="ARBA00022989"/>
    </source>
</evidence>
<keyword evidence="9 16" id="KW-0418">Kinase</keyword>
<evidence type="ECO:0000256" key="8">
    <source>
        <dbReference type="ARBA" id="ARBA00022741"/>
    </source>
</evidence>
<keyword evidence="5" id="KW-0597">Phosphoprotein</keyword>
<dbReference type="EMBL" id="QOUX01000046">
    <property type="protein sequence ID" value="RXI98618.1"/>
    <property type="molecule type" value="Genomic_DNA"/>
</dbReference>
<keyword evidence="8" id="KW-0547">Nucleotide-binding</keyword>
<dbReference type="OrthoDB" id="9815750at2"/>
<dbReference type="CDD" id="cd00082">
    <property type="entry name" value="HisKA"/>
    <property type="match status" value="1"/>
</dbReference>
<dbReference type="GO" id="GO:0000155">
    <property type="term" value="F:phosphorelay sensor kinase activity"/>
    <property type="evidence" value="ECO:0007669"/>
    <property type="project" value="InterPro"/>
</dbReference>
<dbReference type="Proteomes" id="UP000290649">
    <property type="component" value="Unassembled WGS sequence"/>
</dbReference>
<dbReference type="Gene3D" id="1.10.287.130">
    <property type="match status" value="1"/>
</dbReference>
<dbReference type="Pfam" id="PF00512">
    <property type="entry name" value="HisKA"/>
    <property type="match status" value="1"/>
</dbReference>
<dbReference type="GO" id="GO:0071555">
    <property type="term" value="P:cell wall organization"/>
    <property type="evidence" value="ECO:0007669"/>
    <property type="project" value="InterPro"/>
</dbReference>
<keyword evidence="12" id="KW-0902">Two-component regulatory system</keyword>
<dbReference type="Pfam" id="PF07694">
    <property type="entry name" value="5TM-5TMR_LYT"/>
    <property type="match status" value="1"/>
</dbReference>
<dbReference type="SUPFAM" id="SSF47384">
    <property type="entry name" value="Homodimeric domain of signal transducing histidine kinase"/>
    <property type="match status" value="1"/>
</dbReference>
<evidence type="ECO:0000256" key="12">
    <source>
        <dbReference type="ARBA" id="ARBA00023012"/>
    </source>
</evidence>
<gene>
    <name evidence="16" type="ORF">DS745_20090</name>
</gene>
<dbReference type="InterPro" id="IPR005467">
    <property type="entry name" value="His_kinase_dom"/>
</dbReference>
<evidence type="ECO:0000256" key="5">
    <source>
        <dbReference type="ARBA" id="ARBA00022553"/>
    </source>
</evidence>
<dbReference type="Gene3D" id="3.30.565.10">
    <property type="entry name" value="Histidine kinase-like ATPase, C-terminal domain"/>
    <property type="match status" value="1"/>
</dbReference>
<keyword evidence="7 14" id="KW-0812">Transmembrane</keyword>
<evidence type="ECO:0000313" key="17">
    <source>
        <dbReference type="Proteomes" id="UP000290649"/>
    </source>
</evidence>
<feature type="domain" description="Histidine kinase" evidence="15">
    <location>
        <begin position="210"/>
        <end position="417"/>
    </location>
</feature>
<sequence>MNSIETLLLNILFIIIFLLFVPLFLERYSKSFSFTQKKWVLTISASIAIVSCMSFPVHILDGFIFDLRWIPVIVVGLYGGLPASVFLVSITIVYRFFLGGGGIYSTIIIGVIVLFYLFLVTKPFVKSSLKKKLMIGSCFSFSVGVFVLIVLNIIAGISINFSLILLYLFLTPFTSCLIIYILEVIKETIFFNSKLIKAEKMEIVSHLASSISHEIRNPLAVVRGFLQMMEQMDLSAQKNKEFLDISIAEIDRANDIIRNYLTFAKPSPENIEIIDIKQELERALNIITPLANMNCVEIDANLEQSYYIIGEAQLLQQCLLNIVKNCLEAMPEGGQLQISTSKLSQEIMITITDNGQGMTKDQLSRLGEPYFTTKGREGTGLGMMTAIQIIKMMDGRLNVKSTVNKGTTFQITLPLQEVALNEVAATNN</sequence>
<evidence type="ECO:0000256" key="2">
    <source>
        <dbReference type="ARBA" id="ARBA00004651"/>
    </source>
</evidence>
<accession>A0A4Q0VQU5</accession>
<evidence type="ECO:0000256" key="10">
    <source>
        <dbReference type="ARBA" id="ARBA00022840"/>
    </source>
</evidence>
<comment type="catalytic activity">
    <reaction evidence="1">
        <text>ATP + protein L-histidine = ADP + protein N-phospho-L-histidine.</text>
        <dbReference type="EC" id="2.7.13.3"/>
    </reaction>
</comment>
<dbReference type="PANTHER" id="PTHR43065">
    <property type="entry name" value="SENSOR HISTIDINE KINASE"/>
    <property type="match status" value="1"/>
</dbReference>
<keyword evidence="13 14" id="KW-0472">Membrane</keyword>
<comment type="caution">
    <text evidence="16">The sequence shown here is derived from an EMBL/GenBank/DDBJ whole genome shotgun (WGS) entry which is preliminary data.</text>
</comment>
<reference evidence="16 17" key="1">
    <citation type="journal article" date="2019" name="Int. J. Syst. Evol. Microbiol.">
        <title>Anaerobacillus alkaliphilus sp. nov., a novel alkaliphilic and moderately halophilic bacterium.</title>
        <authorList>
            <person name="Borsodi A.K."/>
            <person name="Aszalos J.M."/>
            <person name="Bihari P."/>
            <person name="Nagy I."/>
            <person name="Schumann P."/>
            <person name="Sproer C."/>
            <person name="Kovacs A.L."/>
            <person name="Boka K."/>
            <person name="Dobosy P."/>
            <person name="Ovari M."/>
            <person name="Szili-Kovacs T."/>
            <person name="Toth E."/>
        </authorList>
    </citation>
    <scope>NUCLEOTIDE SEQUENCE [LARGE SCALE GENOMIC DNA]</scope>
    <source>
        <strain evidence="16 17">B16-10</strain>
    </source>
</reference>
<evidence type="ECO:0000256" key="14">
    <source>
        <dbReference type="SAM" id="Phobius"/>
    </source>
</evidence>
<dbReference type="InterPro" id="IPR004358">
    <property type="entry name" value="Sig_transdc_His_kin-like_C"/>
</dbReference>
<dbReference type="EC" id="2.7.13.3" evidence="3"/>
<evidence type="ECO:0000256" key="9">
    <source>
        <dbReference type="ARBA" id="ARBA00022777"/>
    </source>
</evidence>
<dbReference type="PANTHER" id="PTHR43065:SF46">
    <property type="entry name" value="C4-DICARBOXYLATE TRANSPORT SENSOR PROTEIN DCTB"/>
    <property type="match status" value="1"/>
</dbReference>
<keyword evidence="11 14" id="KW-1133">Transmembrane helix</keyword>
<dbReference type="Pfam" id="PF02518">
    <property type="entry name" value="HATPase_c"/>
    <property type="match status" value="1"/>
</dbReference>
<evidence type="ECO:0000256" key="6">
    <source>
        <dbReference type="ARBA" id="ARBA00022679"/>
    </source>
</evidence>
<dbReference type="RefSeq" id="WP_129079971.1">
    <property type="nucleotide sequence ID" value="NZ_QOUX01000046.1"/>
</dbReference>
<dbReference type="InterPro" id="IPR003661">
    <property type="entry name" value="HisK_dim/P_dom"/>
</dbReference>